<dbReference type="SMART" id="SM00248">
    <property type="entry name" value="ANK"/>
    <property type="match status" value="2"/>
</dbReference>
<dbReference type="PROSITE" id="PS50297">
    <property type="entry name" value="ANK_REP_REGION"/>
    <property type="match status" value="2"/>
</dbReference>
<reference evidence="4 5" key="1">
    <citation type="submission" date="2024-07" db="EMBL/GenBank/DDBJ databases">
        <title>Section-level genome sequencing and comparative genomics of Aspergillus sections Usti and Cavernicolus.</title>
        <authorList>
            <consortium name="Lawrence Berkeley National Laboratory"/>
            <person name="Nybo J.L."/>
            <person name="Vesth T.C."/>
            <person name="Theobald S."/>
            <person name="Frisvad J.C."/>
            <person name="Larsen T.O."/>
            <person name="Kjaerboelling I."/>
            <person name="Rothschild-Mancinelli K."/>
            <person name="Lyhne E.K."/>
            <person name="Kogle M.E."/>
            <person name="Barry K."/>
            <person name="Clum A."/>
            <person name="Na H."/>
            <person name="Ledsgaard L."/>
            <person name="Lin J."/>
            <person name="Lipzen A."/>
            <person name="Kuo A."/>
            <person name="Riley R."/>
            <person name="Mondo S."/>
            <person name="LaButti K."/>
            <person name="Haridas S."/>
            <person name="Pangalinan J."/>
            <person name="Salamov A.A."/>
            <person name="Simmons B.A."/>
            <person name="Magnuson J.K."/>
            <person name="Chen J."/>
            <person name="Drula E."/>
            <person name="Henrissat B."/>
            <person name="Wiebenga A."/>
            <person name="Lubbers R.J."/>
            <person name="Gomes A.C."/>
            <person name="Macurrencykelacurrency M.R."/>
            <person name="Stajich J."/>
            <person name="Grigoriev I.V."/>
            <person name="Mortensen U.H."/>
            <person name="De vries R.P."/>
            <person name="Baker S.E."/>
            <person name="Andersen M.R."/>
        </authorList>
    </citation>
    <scope>NUCLEOTIDE SEQUENCE [LARGE SCALE GENOMIC DNA]</scope>
    <source>
        <strain evidence="4 5">CBS 756.74</strain>
    </source>
</reference>
<dbReference type="GeneID" id="98154448"/>
<comment type="caution">
    <text evidence="4">The sequence shown here is derived from an EMBL/GenBank/DDBJ whole genome shotgun (WGS) entry which is preliminary data.</text>
</comment>
<protein>
    <submittedName>
        <fullName evidence="4">Ankyrin repeat-containing domain protein</fullName>
    </submittedName>
</protein>
<dbReference type="PROSITE" id="PS50088">
    <property type="entry name" value="ANK_REPEAT"/>
    <property type="match status" value="2"/>
</dbReference>
<sequence length="162" mass="17917">MADKLLPTNDPWCNSLLKSIEEADNELWLDIFIKRGMDINKKAEHDWSLLHFAVEDGRDRVVNRLLNAGADVLSPAAGRFPTVGLPSDYLSRTTMDRLIATFKQAGGDISAPGPDGSRTGLQYATHRGDHLTVKALIEHGADILAKNIDGYMPLLLAVRFRH</sequence>
<evidence type="ECO:0000313" key="4">
    <source>
        <dbReference type="EMBL" id="KAL2855692.1"/>
    </source>
</evidence>
<dbReference type="InterPro" id="IPR002110">
    <property type="entry name" value="Ankyrin_rpt"/>
</dbReference>
<evidence type="ECO:0000256" key="1">
    <source>
        <dbReference type="ARBA" id="ARBA00022737"/>
    </source>
</evidence>
<evidence type="ECO:0000256" key="3">
    <source>
        <dbReference type="PROSITE-ProRule" id="PRU00023"/>
    </source>
</evidence>
<dbReference type="Pfam" id="PF00023">
    <property type="entry name" value="Ank"/>
    <property type="match status" value="1"/>
</dbReference>
<keyword evidence="1" id="KW-0677">Repeat</keyword>
<evidence type="ECO:0000313" key="5">
    <source>
        <dbReference type="Proteomes" id="UP001610444"/>
    </source>
</evidence>
<organism evidence="4 5">
    <name type="scientific">Aspergillus pseudodeflectus</name>
    <dbReference type="NCBI Taxonomy" id="176178"/>
    <lineage>
        <taxon>Eukaryota</taxon>
        <taxon>Fungi</taxon>
        <taxon>Dikarya</taxon>
        <taxon>Ascomycota</taxon>
        <taxon>Pezizomycotina</taxon>
        <taxon>Eurotiomycetes</taxon>
        <taxon>Eurotiomycetidae</taxon>
        <taxon>Eurotiales</taxon>
        <taxon>Aspergillaceae</taxon>
        <taxon>Aspergillus</taxon>
        <taxon>Aspergillus subgen. Nidulantes</taxon>
    </lineage>
</organism>
<dbReference type="EMBL" id="JBFXLR010000009">
    <property type="protein sequence ID" value="KAL2855692.1"/>
    <property type="molecule type" value="Genomic_DNA"/>
</dbReference>
<dbReference type="InterPro" id="IPR036770">
    <property type="entry name" value="Ankyrin_rpt-contain_sf"/>
</dbReference>
<keyword evidence="2 3" id="KW-0040">ANK repeat</keyword>
<feature type="repeat" description="ANK" evidence="3">
    <location>
        <begin position="45"/>
        <end position="72"/>
    </location>
</feature>
<accession>A0ABR4KUH7</accession>
<keyword evidence="5" id="KW-1185">Reference proteome</keyword>
<feature type="repeat" description="ANK" evidence="3">
    <location>
        <begin position="116"/>
        <end position="148"/>
    </location>
</feature>
<dbReference type="PANTHER" id="PTHR24171">
    <property type="entry name" value="ANKYRIN REPEAT DOMAIN-CONTAINING PROTEIN 39-RELATED"/>
    <property type="match status" value="1"/>
</dbReference>
<dbReference type="Proteomes" id="UP001610444">
    <property type="component" value="Unassembled WGS sequence"/>
</dbReference>
<dbReference type="Pfam" id="PF13637">
    <property type="entry name" value="Ank_4"/>
    <property type="match status" value="1"/>
</dbReference>
<evidence type="ECO:0000256" key="2">
    <source>
        <dbReference type="ARBA" id="ARBA00023043"/>
    </source>
</evidence>
<gene>
    <name evidence="4" type="ORF">BJX68DRAFT_231056</name>
</gene>
<dbReference type="RefSeq" id="XP_070902099.1">
    <property type="nucleotide sequence ID" value="XM_071039284.1"/>
</dbReference>
<dbReference type="SUPFAM" id="SSF48403">
    <property type="entry name" value="Ankyrin repeat"/>
    <property type="match status" value="1"/>
</dbReference>
<proteinExistence type="predicted"/>
<dbReference type="Gene3D" id="1.25.40.20">
    <property type="entry name" value="Ankyrin repeat-containing domain"/>
    <property type="match status" value="2"/>
</dbReference>
<name>A0ABR4KUH7_9EURO</name>